<dbReference type="PANTHER" id="PTHR12338:SF5">
    <property type="entry name" value="ANTIGEN 43-RELATED"/>
    <property type="match status" value="1"/>
</dbReference>
<dbReference type="Gene3D" id="2.160.20.10">
    <property type="entry name" value="Single-stranded right-handed beta-helix, Pectin lyase-like"/>
    <property type="match status" value="1"/>
</dbReference>
<feature type="chain" id="PRO_5013143582" description="Filamentous haemagglutinin FhaB/tRNA nuclease CdiA-like TPS domain-containing protein" evidence="2">
    <location>
        <begin position="31"/>
        <end position="554"/>
    </location>
</feature>
<feature type="signal peptide" evidence="2">
    <location>
        <begin position="1"/>
        <end position="30"/>
    </location>
</feature>
<name>A0A212LYF9_9FIRM</name>
<dbReference type="InterPro" id="IPR050909">
    <property type="entry name" value="Bact_Autotransporter_VF"/>
</dbReference>
<feature type="domain" description="Filamentous haemagglutinin FhaB/tRNA nuclease CdiA-like TPS" evidence="3">
    <location>
        <begin position="28"/>
        <end position="143"/>
    </location>
</feature>
<dbReference type="InterPro" id="IPR011050">
    <property type="entry name" value="Pectin_lyase_fold/virulence"/>
</dbReference>
<protein>
    <recommendedName>
        <fullName evidence="3">Filamentous haemagglutinin FhaB/tRNA nuclease CdiA-like TPS domain-containing protein</fullName>
    </recommendedName>
</protein>
<dbReference type="SMART" id="SM00912">
    <property type="entry name" value="Haemagg_act"/>
    <property type="match status" value="1"/>
</dbReference>
<keyword evidence="2" id="KW-0732">Signal</keyword>
<gene>
    <name evidence="4" type="ORF">KL86SPO_50332</name>
</gene>
<proteinExistence type="predicted"/>
<dbReference type="NCBIfam" id="TIGR01901">
    <property type="entry name" value="adhes_NPXG"/>
    <property type="match status" value="1"/>
</dbReference>
<dbReference type="Pfam" id="PF05860">
    <property type="entry name" value="TPS"/>
    <property type="match status" value="1"/>
</dbReference>
<feature type="region of interest" description="Disordered" evidence="1">
    <location>
        <begin position="510"/>
        <end position="554"/>
    </location>
</feature>
<evidence type="ECO:0000259" key="3">
    <source>
        <dbReference type="SMART" id="SM00912"/>
    </source>
</evidence>
<dbReference type="SUPFAM" id="SSF51126">
    <property type="entry name" value="Pectin lyase-like"/>
    <property type="match status" value="1"/>
</dbReference>
<dbReference type="PANTHER" id="PTHR12338">
    <property type="entry name" value="AUTOTRANSPORTER"/>
    <property type="match status" value="1"/>
</dbReference>
<accession>A0A212LYF9</accession>
<dbReference type="EMBL" id="FMJE01000005">
    <property type="protein sequence ID" value="SCM82561.1"/>
    <property type="molecule type" value="Genomic_DNA"/>
</dbReference>
<dbReference type="InterPro" id="IPR008638">
    <property type="entry name" value="FhaB/CdiA-like_TPS"/>
</dbReference>
<reference evidence="4" key="1">
    <citation type="submission" date="2016-08" db="EMBL/GenBank/DDBJ databases">
        <authorList>
            <person name="Seilhamer J.J."/>
        </authorList>
    </citation>
    <scope>NUCLEOTIDE SEQUENCE</scope>
    <source>
        <strain evidence="4">86</strain>
    </source>
</reference>
<dbReference type="InterPro" id="IPR012334">
    <property type="entry name" value="Pectin_lyas_fold"/>
</dbReference>
<evidence type="ECO:0000313" key="4">
    <source>
        <dbReference type="EMBL" id="SCM82561.1"/>
    </source>
</evidence>
<dbReference type="AlphaFoldDB" id="A0A212LYF9"/>
<feature type="compositionally biased region" description="Polar residues" evidence="1">
    <location>
        <begin position="518"/>
        <end position="536"/>
    </location>
</feature>
<organism evidence="4">
    <name type="scientific">uncultured Sporomusa sp</name>
    <dbReference type="NCBI Taxonomy" id="307249"/>
    <lineage>
        <taxon>Bacteria</taxon>
        <taxon>Bacillati</taxon>
        <taxon>Bacillota</taxon>
        <taxon>Negativicutes</taxon>
        <taxon>Selenomonadales</taxon>
        <taxon>Sporomusaceae</taxon>
        <taxon>Sporomusa</taxon>
        <taxon>environmental samples</taxon>
    </lineage>
</organism>
<evidence type="ECO:0000256" key="1">
    <source>
        <dbReference type="SAM" id="MobiDB-lite"/>
    </source>
</evidence>
<dbReference type="RefSeq" id="WP_288185215.1">
    <property type="nucleotide sequence ID" value="NZ_LT608335.1"/>
</dbReference>
<sequence length="554" mass="57135">MKLQRKIKRNIERILAGAALAAMLATPAFALPQNPNVVVGNGQIIVDNGAGGIMNIAVGANGVIDWSSFSIASGESVNFNFSDTLAVLNRVTGTDMSVLNGALNSTGNGSIFLVNPNGVLVGQGATINANNLVLSTLDVDNAHFMNWANKTGDTLSFDKGSQAGSAKAITVESGINGVNESLILIGGSVSIAPNISIESIGGNIFVAAADKAVIHKNGGMDITATPNNSITLDNANILNPNGDIFLLGGKVEMINATGTNGKIEGRQVLIGAGSKVGITAADGGAWYYFSPYFKSGQGNTVTVGQGATLIGHDESGILANAITNAGRIESPFSLDAYDERANDGRILAISENNKIINKGTISFTLTGYEEGHDSVLDIAGGSFDNTDGTIEISGTRADGSTDGVVFIYAKNGVKGVDLADNRIKVLTGDLTDPNIPSNPDIDEILNGGGSFEAKQEQIIAVVKDINQLPSGEQGSVIAGVMGSIAGNTDLSMIERNRLLNSVVNTYEGTAAGKKEADNQNSVNQAGTTGDTNSSDSMPAFIVGESENPIIIEQQ</sequence>
<evidence type="ECO:0000256" key="2">
    <source>
        <dbReference type="SAM" id="SignalP"/>
    </source>
</evidence>